<organism evidence="10 11">
    <name type="scientific">Candidozyma auris</name>
    <name type="common">Yeast</name>
    <name type="synonym">Candida auris</name>
    <dbReference type="NCBI Taxonomy" id="498019"/>
    <lineage>
        <taxon>Eukaryota</taxon>
        <taxon>Fungi</taxon>
        <taxon>Dikarya</taxon>
        <taxon>Ascomycota</taxon>
        <taxon>Saccharomycotina</taxon>
        <taxon>Pichiomycetes</taxon>
        <taxon>Metschnikowiaceae</taxon>
        <taxon>Candidozyma</taxon>
    </lineage>
</organism>
<sequence length="512" mass="58479">MFLVPFLLIVLILLVAAKYIHLYFSHRKLASQWHTEPIEFHRNTLQTLPILFNGSENITSGRFLQYLTDRFEIRNCTAFSLTVPFFRQLILSRSPEVMKAMFSTQFGDFNLGVRRPAFFPLLGNGIFASEGSQWKHLRNLLKPQFSKEQVGQVEMLEPHVQSLVTLIKGSSGFFDIEALFYAFTLDAASDFLFGHSADVLGGAVVERKERSGSFSGELLVNRLSFDAALGFVGTYLQIRLSLFDLYWLANSREFQKNIGRIHAYTDQYVEKALQLTPEEIEQKSRESYIFLYELVKHTRNPVEIRDELLNILIAGRATTALLLLLVFMELSRRPEIWEKLRSEVLHHFGEGTSKISFSSLKRCTYLRYVVNETLRLWPPVPQNLREAEKDTTLPVGGGKDGRAPIFVRKGSIIVILVYCVHRLKNLYGEDAEAFRPERWAGLSKIGWGFMPFGSGPRVCLGQQFALTEVSYVLVRLAQTFETITSGEREYPPKMLATAVLKYKDGVKVKFGE</sequence>
<evidence type="ECO:0000256" key="4">
    <source>
        <dbReference type="ARBA" id="ARBA00022723"/>
    </source>
</evidence>
<dbReference type="CDD" id="cd11063">
    <property type="entry name" value="CYP52"/>
    <property type="match status" value="1"/>
</dbReference>
<dbReference type="GO" id="GO:0005506">
    <property type="term" value="F:iron ion binding"/>
    <property type="evidence" value="ECO:0007669"/>
    <property type="project" value="InterPro"/>
</dbReference>
<dbReference type="InterPro" id="IPR036396">
    <property type="entry name" value="Cyt_P450_sf"/>
</dbReference>
<evidence type="ECO:0000313" key="10">
    <source>
        <dbReference type="EMBL" id="KND98485.1"/>
    </source>
</evidence>
<evidence type="ECO:0000256" key="1">
    <source>
        <dbReference type="ARBA" id="ARBA00001971"/>
    </source>
</evidence>
<evidence type="ECO:0000256" key="2">
    <source>
        <dbReference type="ARBA" id="ARBA00010617"/>
    </source>
</evidence>
<dbReference type="Pfam" id="PF00067">
    <property type="entry name" value="p450"/>
    <property type="match status" value="1"/>
</dbReference>
<gene>
    <name evidence="10" type="ORF">QG37_04376</name>
</gene>
<dbReference type="PANTHER" id="PTHR24287">
    <property type="entry name" value="P450, PUTATIVE (EUROFUNG)-RELATED"/>
    <property type="match status" value="1"/>
</dbReference>
<dbReference type="PRINTS" id="PR00385">
    <property type="entry name" value="P450"/>
</dbReference>
<accession>A0A0L0NXU4</accession>
<keyword evidence="6 8" id="KW-0408">Iron</keyword>
<keyword evidence="4 8" id="KW-0479">Metal-binding</keyword>
<evidence type="ECO:0000256" key="7">
    <source>
        <dbReference type="ARBA" id="ARBA00023033"/>
    </source>
</evidence>
<dbReference type="VEuPathDB" id="FungiDB:B9J08_005548"/>
<keyword evidence="3 8" id="KW-0349">Heme</keyword>
<dbReference type="PANTHER" id="PTHR24287:SF1">
    <property type="entry name" value="P450, PUTATIVE (EUROFUNG)-RELATED"/>
    <property type="match status" value="1"/>
</dbReference>
<protein>
    <recommendedName>
        <fullName evidence="12">Cytochrome P450</fullName>
    </recommendedName>
</protein>
<dbReference type="VEuPathDB" id="FungiDB:CJI96_0005494"/>
<keyword evidence="7 9" id="KW-0503">Monooxygenase</keyword>
<evidence type="ECO:0000256" key="8">
    <source>
        <dbReference type="PIRSR" id="PIRSR602402-1"/>
    </source>
</evidence>
<dbReference type="InterPro" id="IPR047146">
    <property type="entry name" value="Cyt_P450_E_CYP52_fungi"/>
</dbReference>
<proteinExistence type="inferred from homology"/>
<comment type="similarity">
    <text evidence="2 9">Belongs to the cytochrome P450 family.</text>
</comment>
<evidence type="ECO:0008006" key="12">
    <source>
        <dbReference type="Google" id="ProtNLM"/>
    </source>
</evidence>
<dbReference type="GO" id="GO:0020037">
    <property type="term" value="F:heme binding"/>
    <property type="evidence" value="ECO:0007669"/>
    <property type="project" value="InterPro"/>
</dbReference>
<dbReference type="InterPro" id="IPR002402">
    <property type="entry name" value="Cyt_P450_E_grp-II"/>
</dbReference>
<evidence type="ECO:0000313" key="11">
    <source>
        <dbReference type="Proteomes" id="UP000037122"/>
    </source>
</evidence>
<evidence type="ECO:0000256" key="5">
    <source>
        <dbReference type="ARBA" id="ARBA00023002"/>
    </source>
</evidence>
<dbReference type="InterPro" id="IPR002974">
    <property type="entry name" value="Cyt_P450_E_CYP52_ascomycetes"/>
</dbReference>
<dbReference type="PROSITE" id="PS00086">
    <property type="entry name" value="CYTOCHROME_P450"/>
    <property type="match status" value="1"/>
</dbReference>
<dbReference type="EMBL" id="LGST01000031">
    <property type="protein sequence ID" value="KND98485.1"/>
    <property type="molecule type" value="Genomic_DNA"/>
</dbReference>
<dbReference type="Proteomes" id="UP000037122">
    <property type="component" value="Unassembled WGS sequence"/>
</dbReference>
<comment type="cofactor">
    <cofactor evidence="1 8">
        <name>heme</name>
        <dbReference type="ChEBI" id="CHEBI:30413"/>
    </cofactor>
</comment>
<dbReference type="VEuPathDB" id="FungiDB:CJI97_004538"/>
<dbReference type="InterPro" id="IPR017972">
    <property type="entry name" value="Cyt_P450_CS"/>
</dbReference>
<dbReference type="AlphaFoldDB" id="A0A0L0NXU4"/>
<dbReference type="Gene3D" id="1.10.630.10">
    <property type="entry name" value="Cytochrome P450"/>
    <property type="match status" value="1"/>
</dbReference>
<dbReference type="SUPFAM" id="SSF48264">
    <property type="entry name" value="Cytochrome P450"/>
    <property type="match status" value="1"/>
</dbReference>
<dbReference type="PRINTS" id="PR00464">
    <property type="entry name" value="EP450II"/>
</dbReference>
<name>A0A0L0NXU4_CANAR</name>
<dbReference type="VEuPathDB" id="FungiDB:CJJ07_000320"/>
<keyword evidence="5 9" id="KW-0560">Oxidoreductase</keyword>
<dbReference type="VEuPathDB" id="FungiDB:QG37_04376"/>
<evidence type="ECO:0000256" key="9">
    <source>
        <dbReference type="RuleBase" id="RU000461"/>
    </source>
</evidence>
<evidence type="ECO:0000256" key="3">
    <source>
        <dbReference type="ARBA" id="ARBA00022617"/>
    </source>
</evidence>
<feature type="binding site" description="axial binding residue" evidence="8">
    <location>
        <position position="459"/>
    </location>
    <ligand>
        <name>heme</name>
        <dbReference type="ChEBI" id="CHEBI:30413"/>
    </ligand>
    <ligandPart>
        <name>Fe</name>
        <dbReference type="ChEBI" id="CHEBI:18248"/>
    </ligandPart>
</feature>
<dbReference type="VEuPathDB" id="FungiDB:CJJ09_004938"/>
<comment type="caution">
    <text evidence="10">The sequence shown here is derived from an EMBL/GenBank/DDBJ whole genome shotgun (WGS) entry which is preliminary data.</text>
</comment>
<dbReference type="PRINTS" id="PR01239">
    <property type="entry name" value="EP450IICYP52"/>
</dbReference>
<dbReference type="InterPro" id="IPR001128">
    <property type="entry name" value="Cyt_P450"/>
</dbReference>
<reference evidence="11" key="1">
    <citation type="journal article" date="2015" name="BMC Genomics">
        <title>Draft genome of a commonly misdiagnosed multidrug resistant pathogen Candida auris.</title>
        <authorList>
            <person name="Chatterjee S."/>
            <person name="Alampalli S.V."/>
            <person name="Nageshan R.K."/>
            <person name="Chettiar S.T."/>
            <person name="Joshi S."/>
            <person name="Tatu U.S."/>
        </authorList>
    </citation>
    <scope>NUCLEOTIDE SEQUENCE [LARGE SCALE GENOMIC DNA]</scope>
    <source>
        <strain evidence="11">6684</strain>
    </source>
</reference>
<evidence type="ECO:0000256" key="6">
    <source>
        <dbReference type="ARBA" id="ARBA00023004"/>
    </source>
</evidence>
<dbReference type="GO" id="GO:0016712">
    <property type="term" value="F:oxidoreductase activity, acting on paired donors, with incorporation or reduction of molecular oxygen, reduced flavin or flavoprotein as one donor, and incorporation of one atom of oxygen"/>
    <property type="evidence" value="ECO:0007669"/>
    <property type="project" value="InterPro"/>
</dbReference>